<evidence type="ECO:0000256" key="1">
    <source>
        <dbReference type="SAM" id="MobiDB-lite"/>
    </source>
</evidence>
<keyword evidence="2" id="KW-0732">Signal</keyword>
<name>A0A2M4D3N5_ANODA</name>
<evidence type="ECO:0000313" key="3">
    <source>
        <dbReference type="EMBL" id="MBW72111.1"/>
    </source>
</evidence>
<feature type="region of interest" description="Disordered" evidence="1">
    <location>
        <begin position="74"/>
        <end position="104"/>
    </location>
</feature>
<proteinExistence type="predicted"/>
<dbReference type="AlphaFoldDB" id="A0A2M4D3N5"/>
<protein>
    <submittedName>
        <fullName evidence="3">Putative secreted protein</fullName>
    </submittedName>
</protein>
<reference evidence="3" key="1">
    <citation type="submission" date="2018-01" db="EMBL/GenBank/DDBJ databases">
        <title>An insight into the sialome of Amazonian anophelines.</title>
        <authorList>
            <person name="Ribeiro J.M."/>
            <person name="Scarpassa V."/>
            <person name="Calvo E."/>
        </authorList>
    </citation>
    <scope>NUCLEOTIDE SEQUENCE</scope>
</reference>
<evidence type="ECO:0000256" key="2">
    <source>
        <dbReference type="SAM" id="SignalP"/>
    </source>
</evidence>
<organism evidence="3">
    <name type="scientific">Anopheles darlingi</name>
    <name type="common">Mosquito</name>
    <dbReference type="NCBI Taxonomy" id="43151"/>
    <lineage>
        <taxon>Eukaryota</taxon>
        <taxon>Metazoa</taxon>
        <taxon>Ecdysozoa</taxon>
        <taxon>Arthropoda</taxon>
        <taxon>Hexapoda</taxon>
        <taxon>Insecta</taxon>
        <taxon>Pterygota</taxon>
        <taxon>Neoptera</taxon>
        <taxon>Endopterygota</taxon>
        <taxon>Diptera</taxon>
        <taxon>Nematocera</taxon>
        <taxon>Culicoidea</taxon>
        <taxon>Culicidae</taxon>
        <taxon>Anophelinae</taxon>
        <taxon>Anopheles</taxon>
    </lineage>
</organism>
<sequence>MIKMITIRIIVKSLTVRSTVTMVVVGMEVENTTVESTGNRRKDRILSNTNGTSIARTNDSIVTMNAITSRRSTTTIGMAKGIKGERNTGENGRASVVPVTGRSV</sequence>
<feature type="chain" id="PRO_5014766468" evidence="2">
    <location>
        <begin position="22"/>
        <end position="104"/>
    </location>
</feature>
<dbReference type="EMBL" id="GGFL01007933">
    <property type="protein sequence ID" value="MBW72111.1"/>
    <property type="molecule type" value="Transcribed_RNA"/>
</dbReference>
<accession>A0A2M4D3N5</accession>
<feature type="signal peptide" evidence="2">
    <location>
        <begin position="1"/>
        <end position="21"/>
    </location>
</feature>